<name>A0A2T4XV39_ENTCL</name>
<evidence type="ECO:0008006" key="3">
    <source>
        <dbReference type="Google" id="ProtNLM"/>
    </source>
</evidence>
<organism evidence="1 2">
    <name type="scientific">Enterobacter cloacae</name>
    <dbReference type="NCBI Taxonomy" id="550"/>
    <lineage>
        <taxon>Bacteria</taxon>
        <taxon>Pseudomonadati</taxon>
        <taxon>Pseudomonadota</taxon>
        <taxon>Gammaproteobacteria</taxon>
        <taxon>Enterobacterales</taxon>
        <taxon>Enterobacteriaceae</taxon>
        <taxon>Enterobacter</taxon>
        <taxon>Enterobacter cloacae complex</taxon>
    </lineage>
</organism>
<dbReference type="InterPro" id="IPR008727">
    <property type="entry name" value="PAAR_motif"/>
</dbReference>
<reference evidence="1 2" key="1">
    <citation type="submission" date="2018-04" db="EMBL/GenBank/DDBJ databases">
        <title>Genome sequencing reveals highly heavy metal resistance and biotechnology application of the novel Enterobacter cloacae amazonensis isolated from wastewater river in Manaus - Amazonas.</title>
        <authorList>
            <person name="Astolfi M.C.T."/>
            <person name="Carvalho E.B.D.S."/>
            <person name="Lacerda L.B."/>
            <person name="Pinto M.V."/>
            <person name="Nogueira V.B."/>
            <person name="Barros A.M."/>
            <person name="Astolfi-Filho S."/>
        </authorList>
    </citation>
    <scope>NUCLEOTIDE SEQUENCE [LARGE SCALE GENOMIC DNA]</scope>
    <source>
        <strain evidence="2">amazonensis</strain>
    </source>
</reference>
<sequence length="164" mass="17565">MKINSQQVEGLMQQYTNGLTPSVLASFKNPFSAEQRQIFNSHVEEMKDRSLVAIWRFATAGSLTRNGGKIEQASANDSFTLEDGSKVNRAMVGDYVVYPDGTRTRIISGSGSAATNGNGVSFALVGSQLDNGDVIISTPQDFALLCQLDNSPAMPANFLTPVAL</sequence>
<dbReference type="AlphaFoldDB" id="A0A2T4XV39"/>
<accession>A0A2T4XV39</accession>
<evidence type="ECO:0000313" key="2">
    <source>
        <dbReference type="Proteomes" id="UP000241614"/>
    </source>
</evidence>
<comment type="caution">
    <text evidence="1">The sequence shown here is derived from an EMBL/GenBank/DDBJ whole genome shotgun (WGS) entry which is preliminary data.</text>
</comment>
<dbReference type="Proteomes" id="UP000241614">
    <property type="component" value="Unassembled WGS sequence"/>
</dbReference>
<dbReference type="OrthoDB" id="6899605at2"/>
<dbReference type="EMBL" id="PZPP01000018">
    <property type="protein sequence ID" value="PTM33804.1"/>
    <property type="molecule type" value="Genomic_DNA"/>
</dbReference>
<evidence type="ECO:0000313" key="1">
    <source>
        <dbReference type="EMBL" id="PTM33804.1"/>
    </source>
</evidence>
<dbReference type="Pfam" id="PF05488">
    <property type="entry name" value="PAAR_motif"/>
    <property type="match status" value="1"/>
</dbReference>
<dbReference type="RefSeq" id="WP_108091063.1">
    <property type="nucleotide sequence ID" value="NZ_PZPP01000018.1"/>
</dbReference>
<protein>
    <recommendedName>
        <fullName evidence="3">PAAR domain-containing protein</fullName>
    </recommendedName>
</protein>
<gene>
    <name evidence="1" type="ORF">DA103_20275</name>
</gene>
<proteinExistence type="predicted"/>